<dbReference type="GO" id="GO:0022857">
    <property type="term" value="F:transmembrane transporter activity"/>
    <property type="evidence" value="ECO:0007669"/>
    <property type="project" value="InterPro"/>
</dbReference>
<evidence type="ECO:0000313" key="9">
    <source>
        <dbReference type="EMBL" id="EME68928.1"/>
    </source>
</evidence>
<keyword evidence="7 8" id="KW-0472">Membrane</keyword>
<evidence type="ECO:0000256" key="5">
    <source>
        <dbReference type="ARBA" id="ARBA00022692"/>
    </source>
</evidence>
<protein>
    <submittedName>
        <fullName evidence="9">Transport system permease</fullName>
    </submittedName>
</protein>
<feature type="transmembrane region" description="Helical" evidence="8">
    <location>
        <begin position="225"/>
        <end position="244"/>
    </location>
</feature>
<feature type="transmembrane region" description="Helical" evidence="8">
    <location>
        <begin position="90"/>
        <end position="111"/>
    </location>
</feature>
<dbReference type="PANTHER" id="PTHR30472:SF25">
    <property type="entry name" value="ABC TRANSPORTER PERMEASE PROTEIN MJ0876-RELATED"/>
    <property type="match status" value="1"/>
</dbReference>
<feature type="transmembrane region" description="Helical" evidence="8">
    <location>
        <begin position="152"/>
        <end position="172"/>
    </location>
</feature>
<dbReference type="FunFam" id="1.10.3470.10:FF:000001">
    <property type="entry name" value="Vitamin B12 ABC transporter permease BtuC"/>
    <property type="match status" value="1"/>
</dbReference>
<dbReference type="InterPro" id="IPR000522">
    <property type="entry name" value="ABC_transptr_permease_BtuC"/>
</dbReference>
<dbReference type="STRING" id="1244869.H261_15832"/>
<keyword evidence="4" id="KW-1003">Cell membrane</keyword>
<feature type="transmembrane region" description="Helical" evidence="8">
    <location>
        <begin position="123"/>
        <end position="146"/>
    </location>
</feature>
<comment type="subcellular location">
    <subcellularLocation>
        <location evidence="1">Cell membrane</location>
        <topology evidence="1">Multi-pass membrane protein</topology>
    </subcellularLocation>
</comment>
<comment type="caution">
    <text evidence="9">The sequence shown here is derived from an EMBL/GenBank/DDBJ whole genome shotgun (WGS) entry which is preliminary data.</text>
</comment>
<dbReference type="PATRIC" id="fig|1244869.3.peg.3175"/>
<reference evidence="9 10" key="1">
    <citation type="journal article" date="2014" name="Genome Announc.">
        <title>Draft Genome Sequence of Magnetospirillum sp. Strain SO-1, a Freshwater Magnetotactic Bacterium Isolated from the Ol'khovka River, Russia.</title>
        <authorList>
            <person name="Grouzdev D.S."/>
            <person name="Dziuba M.V."/>
            <person name="Sukhacheva M.S."/>
            <person name="Mardanov A.V."/>
            <person name="Beletskiy A.V."/>
            <person name="Kuznetsov B.B."/>
            <person name="Skryabin K.G."/>
        </authorList>
    </citation>
    <scope>NUCLEOTIDE SEQUENCE [LARGE SCALE GENOMIC DNA]</scope>
    <source>
        <strain evidence="9 10">SO-1</strain>
    </source>
</reference>
<evidence type="ECO:0000256" key="8">
    <source>
        <dbReference type="SAM" id="Phobius"/>
    </source>
</evidence>
<evidence type="ECO:0000256" key="7">
    <source>
        <dbReference type="ARBA" id="ARBA00023136"/>
    </source>
</evidence>
<name>M3A7Y9_9PROT</name>
<evidence type="ECO:0000256" key="6">
    <source>
        <dbReference type="ARBA" id="ARBA00022989"/>
    </source>
</evidence>
<evidence type="ECO:0000313" key="10">
    <source>
        <dbReference type="Proteomes" id="UP000011744"/>
    </source>
</evidence>
<proteinExistence type="inferred from homology"/>
<accession>M3A7Y9</accession>
<feature type="transmembrane region" description="Helical" evidence="8">
    <location>
        <begin position="343"/>
        <end position="362"/>
    </location>
</feature>
<feature type="transmembrane region" description="Helical" evidence="8">
    <location>
        <begin position="315"/>
        <end position="337"/>
    </location>
</feature>
<dbReference type="RefSeq" id="WP_008619343.1">
    <property type="nucleotide sequence ID" value="NZ_AONQ01000047.1"/>
</dbReference>
<evidence type="ECO:0000256" key="1">
    <source>
        <dbReference type="ARBA" id="ARBA00004651"/>
    </source>
</evidence>
<dbReference type="PANTHER" id="PTHR30472">
    <property type="entry name" value="FERRIC ENTEROBACTIN TRANSPORT SYSTEM PERMEASE PROTEIN"/>
    <property type="match status" value="1"/>
</dbReference>
<dbReference type="GO" id="GO:0005886">
    <property type="term" value="C:plasma membrane"/>
    <property type="evidence" value="ECO:0007669"/>
    <property type="project" value="UniProtKB-SubCell"/>
</dbReference>
<evidence type="ECO:0000256" key="4">
    <source>
        <dbReference type="ARBA" id="ARBA00022475"/>
    </source>
</evidence>
<evidence type="ECO:0000256" key="2">
    <source>
        <dbReference type="ARBA" id="ARBA00007935"/>
    </source>
</evidence>
<keyword evidence="3" id="KW-0813">Transport</keyword>
<dbReference type="Proteomes" id="UP000011744">
    <property type="component" value="Unassembled WGS sequence"/>
</dbReference>
<feature type="transmembrane region" description="Helical" evidence="8">
    <location>
        <begin position="28"/>
        <end position="48"/>
    </location>
</feature>
<dbReference type="InterPro" id="IPR037294">
    <property type="entry name" value="ABC_BtuC-like"/>
</dbReference>
<keyword evidence="5 8" id="KW-0812">Transmembrane</keyword>
<dbReference type="eggNOG" id="COG0609">
    <property type="taxonomic scope" value="Bacteria"/>
</dbReference>
<keyword evidence="10" id="KW-1185">Reference proteome</keyword>
<dbReference type="CDD" id="cd06550">
    <property type="entry name" value="TM_ABC_iron-siderophores_like"/>
    <property type="match status" value="1"/>
</dbReference>
<dbReference type="EMBL" id="AONQ01000047">
    <property type="protein sequence ID" value="EME68928.1"/>
    <property type="molecule type" value="Genomic_DNA"/>
</dbReference>
<comment type="similarity">
    <text evidence="2">Belongs to the binding-protein-dependent transport system permease family. FecCD subfamily.</text>
</comment>
<dbReference type="SUPFAM" id="SSF81345">
    <property type="entry name" value="ABC transporter involved in vitamin B12 uptake, BtuC"/>
    <property type="match status" value="1"/>
</dbReference>
<dbReference type="AlphaFoldDB" id="M3A7Y9"/>
<sequence length="372" mass="37360">MDAEVLPLPVKRGAAADPAARPSWTRSALVMAALWLGLAVVVLAGIAIGPARIAPLQLATILAEQIGLALPVEHTASQAAILMNIRLPRVALGLLVGAALGMGGAALQGLFRNPLADPGLLGISSGAALGAVAVIVLGTAWLGAAAAGMTAILMPLAAFLGGLAATVAVYAISRRHGRIERGAMLLAGVAVNASAGSMTGLLVYLSDSEQLKSLTFWLMGSLGGADWRAVWAAAPLTVLPLLLLPRLARALNAMLLGDAVAGHLGFDANRVSRLAVILVTASVGAAVAVSGVIGFIGLVAPHLIRLIAGPDHRSVMPGAALGGAILLVGADIFARTVAAPADLPIGVVTGALGGPFFIWLLLRRAPHGRGSC</sequence>
<feature type="transmembrane region" description="Helical" evidence="8">
    <location>
        <begin position="274"/>
        <end position="303"/>
    </location>
</feature>
<keyword evidence="6 8" id="KW-1133">Transmembrane helix</keyword>
<dbReference type="GO" id="GO:0033214">
    <property type="term" value="P:siderophore-iron import into cell"/>
    <property type="evidence" value="ECO:0007669"/>
    <property type="project" value="TreeGrafter"/>
</dbReference>
<feature type="transmembrane region" description="Helical" evidence="8">
    <location>
        <begin position="184"/>
        <end position="205"/>
    </location>
</feature>
<dbReference type="Gene3D" id="1.10.3470.10">
    <property type="entry name" value="ABC transporter involved in vitamin B12 uptake, BtuC"/>
    <property type="match status" value="1"/>
</dbReference>
<dbReference type="Pfam" id="PF01032">
    <property type="entry name" value="FecCD"/>
    <property type="match status" value="1"/>
</dbReference>
<organism evidence="9 10">
    <name type="scientific">Paramagnetospirillum caucaseum</name>
    <dbReference type="NCBI Taxonomy" id="1244869"/>
    <lineage>
        <taxon>Bacteria</taxon>
        <taxon>Pseudomonadati</taxon>
        <taxon>Pseudomonadota</taxon>
        <taxon>Alphaproteobacteria</taxon>
        <taxon>Rhodospirillales</taxon>
        <taxon>Magnetospirillaceae</taxon>
        <taxon>Paramagnetospirillum</taxon>
    </lineage>
</organism>
<gene>
    <name evidence="9" type="ORF">H261_15832</name>
</gene>
<evidence type="ECO:0000256" key="3">
    <source>
        <dbReference type="ARBA" id="ARBA00022448"/>
    </source>
</evidence>